<evidence type="ECO:0000313" key="2">
    <source>
        <dbReference type="Proteomes" id="UP000004358"/>
    </source>
</evidence>
<dbReference type="AlphaFoldDB" id="A3ZYX4"/>
<proteinExistence type="predicted"/>
<organism evidence="1 2">
    <name type="scientific">Blastopirellula marina DSM 3645</name>
    <dbReference type="NCBI Taxonomy" id="314230"/>
    <lineage>
        <taxon>Bacteria</taxon>
        <taxon>Pseudomonadati</taxon>
        <taxon>Planctomycetota</taxon>
        <taxon>Planctomycetia</taxon>
        <taxon>Pirellulales</taxon>
        <taxon>Pirellulaceae</taxon>
        <taxon>Blastopirellula</taxon>
    </lineage>
</organism>
<dbReference type="HOGENOM" id="CLU_3418750_0_0_0"/>
<accession>A3ZYX4</accession>
<name>A3ZYX4_9BACT</name>
<gene>
    <name evidence="1" type="ORF">DSM3645_18401</name>
</gene>
<protein>
    <submittedName>
        <fullName evidence="1">Uncharacterized protein</fullName>
    </submittedName>
</protein>
<comment type="caution">
    <text evidence="1">The sequence shown here is derived from an EMBL/GenBank/DDBJ whole genome shotgun (WGS) entry which is preliminary data.</text>
</comment>
<evidence type="ECO:0000313" key="1">
    <source>
        <dbReference type="EMBL" id="EAQ78335.1"/>
    </source>
</evidence>
<reference evidence="1 2" key="1">
    <citation type="submission" date="2006-02" db="EMBL/GenBank/DDBJ databases">
        <authorList>
            <person name="Amann R."/>
            <person name="Ferriera S."/>
            <person name="Johnson J."/>
            <person name="Kravitz S."/>
            <person name="Halpern A."/>
            <person name="Remington K."/>
            <person name="Beeson K."/>
            <person name="Tran B."/>
            <person name="Rogers Y.-H."/>
            <person name="Friedman R."/>
            <person name="Venter J.C."/>
        </authorList>
    </citation>
    <scope>NUCLEOTIDE SEQUENCE [LARGE SCALE GENOMIC DNA]</scope>
    <source>
        <strain evidence="1 2">DSM 3645</strain>
    </source>
</reference>
<dbReference type="EMBL" id="AANZ01000022">
    <property type="protein sequence ID" value="EAQ78335.1"/>
    <property type="molecule type" value="Genomic_DNA"/>
</dbReference>
<sequence length="25" mass="2926">MKRCVTQRYFATQSQWLPELAAINA</sequence>
<dbReference type="Proteomes" id="UP000004358">
    <property type="component" value="Unassembled WGS sequence"/>
</dbReference>